<dbReference type="GO" id="GO:0008270">
    <property type="term" value="F:zinc ion binding"/>
    <property type="evidence" value="ECO:0007669"/>
    <property type="project" value="InterPro"/>
</dbReference>
<feature type="compositionally biased region" description="Basic and acidic residues" evidence="5">
    <location>
        <begin position="166"/>
        <end position="176"/>
    </location>
</feature>
<dbReference type="InterPro" id="IPR025724">
    <property type="entry name" value="GAG-pre-integrase_dom"/>
</dbReference>
<sequence>MASLKYDLPLLDRDTRFSLWQVKMRAVLSQADLDDALEGFGKKDVKAWTDEEKRKDRKVLSHIHLHLSNNILQEVLAEKTAAALWLKLESICMSKDLTSKMHMKMKLFTHKLQEGGSVLNHVASFKEIVADLQSMEVDYETEDLGLILFRDELTLQEVCEALSQKEKMKQMVRSEESTSNGEALATRGREEQRSSKPGNRGKSQRERGRSKSRNRNKMFCKYCKKTNHWIEDCWKVQNKEKRNGNNRFKKSKDDGKVSVASSENSDNGDVLIAFASCALMNSEWIFDSACSYHVCINKDWFSTYEPVQNGGLLRMGDNTPCEVIGIGSVKIRTHDGMTHTLTDVRHVPNMFRNLISLSTLDNKGYRYSAGGEVLKVSKDSLVVMKGVMKSANLYVLCGNNITGTAAVISAVSSVTSDKCSESKLWHMRLGHMSQLGLAELSKRGLLKGYNNDEMEFCEHCVFGNHKRVKFNTAVHTTEGILDYVHADLWGPSRKHSLGGCRYMLTIIDDYSKRVFPYFLKHKYDAFDTFKAWKVMVEKQTERKVKVLRTDNGMEFYSHEFNLFCRKEGIVRHHTIPHTPQQNGVAERMNRTIVSKARCMLSNASMGRQFWAEAANTACHLINRSPSNAIDKKSPMEVWSGSPSYYSQLKVFGCTACAHVDNGKLEPRAAKCIFLGYGSGVKGYKLWNPETKKSMLSRSVVFNESEMYYANRATNAHDDVPQKVSVQVEDLDEGDHVTHDNIGTQDTQLFDDDSPAVVHSPVLQSTQPMAVDRPIRVRKPARRLIEECNVSFALSCAEEIDCGAEPSTYTEAMISGDREKWMFAMQEKIQSLKKNGTWDIVRLPAGKKAMWCKWIFKRKKVLLLVRLPDTRQGIDCNDVFSPVVKHSSIRTLLGIVPIHNLELEQLDVKTAFLHGDLKEEIYMNQPEGFIVPGKDNFVCKLKKSLQWYKKFDSFMIANGFKRSQYDSCVYIKFVDGSPIYLLLYVDDMLIAAKSNVDIANLKAQLSSEFEMKDLGAAKKILRMEISRDRNSSLLFLSQHSYIQKVLRRFNMHDSKPCCWFFVYAMVCSRPDLSYAMSLVSRYMANPGKEHWNAVKWILRYLRDHAADLDKRRSLTGYVFTVGGCAVSWRACLQSIVALSTTEAEFIAVCDVCKEAVWLKGLYAEFFEDTSCINLFCDSQNAIHLTKDQMFHERTKHIDVKHHYVREVVAEGRLKVCKISTHDNNPAYMMTKPVPVAKFELCSSLVGG</sequence>
<dbReference type="EMBL" id="CP144746">
    <property type="protein sequence ID" value="WVZ57099.1"/>
    <property type="molecule type" value="Genomic_DNA"/>
</dbReference>
<evidence type="ECO:0000313" key="8">
    <source>
        <dbReference type="Proteomes" id="UP001341281"/>
    </source>
</evidence>
<dbReference type="Pfam" id="PF07727">
    <property type="entry name" value="RVT_2"/>
    <property type="match status" value="1"/>
</dbReference>
<dbReference type="Pfam" id="PF22936">
    <property type="entry name" value="Pol_BBD"/>
    <property type="match status" value="1"/>
</dbReference>
<dbReference type="InterPro" id="IPR013103">
    <property type="entry name" value="RVT_2"/>
</dbReference>
<dbReference type="Pfam" id="PF25597">
    <property type="entry name" value="SH3_retrovirus"/>
    <property type="match status" value="1"/>
</dbReference>
<feature type="region of interest" description="Disordered" evidence="5">
    <location>
        <begin position="244"/>
        <end position="264"/>
    </location>
</feature>
<dbReference type="InterPro" id="IPR001584">
    <property type="entry name" value="Integrase_cat-core"/>
</dbReference>
<evidence type="ECO:0000256" key="4">
    <source>
        <dbReference type="ARBA" id="ARBA00022801"/>
    </source>
</evidence>
<dbReference type="InterPro" id="IPR054722">
    <property type="entry name" value="PolX-like_BBD"/>
</dbReference>
<evidence type="ECO:0000259" key="6">
    <source>
        <dbReference type="PROSITE" id="PS50994"/>
    </source>
</evidence>
<keyword evidence="8" id="KW-1185">Reference proteome</keyword>
<dbReference type="SUPFAM" id="SSF56672">
    <property type="entry name" value="DNA/RNA polymerases"/>
    <property type="match status" value="1"/>
</dbReference>
<keyword evidence="4" id="KW-0378">Hydrolase</keyword>
<keyword evidence="3" id="KW-0064">Aspartyl protease</keyword>
<keyword evidence="2" id="KW-0479">Metal-binding</keyword>
<evidence type="ECO:0000313" key="7">
    <source>
        <dbReference type="EMBL" id="WVZ57099.1"/>
    </source>
</evidence>
<evidence type="ECO:0000256" key="5">
    <source>
        <dbReference type="SAM" id="MobiDB-lite"/>
    </source>
</evidence>
<dbReference type="Gene3D" id="3.30.420.10">
    <property type="entry name" value="Ribonuclease H-like superfamily/Ribonuclease H"/>
    <property type="match status" value="1"/>
</dbReference>
<dbReference type="InterPro" id="IPR036875">
    <property type="entry name" value="Znf_CCHC_sf"/>
</dbReference>
<dbReference type="Pfam" id="PF13976">
    <property type="entry name" value="gag_pre-integrs"/>
    <property type="match status" value="1"/>
</dbReference>
<dbReference type="InterPro" id="IPR036397">
    <property type="entry name" value="RNaseH_sf"/>
</dbReference>
<dbReference type="GO" id="GO:0006508">
    <property type="term" value="P:proteolysis"/>
    <property type="evidence" value="ECO:0007669"/>
    <property type="project" value="UniProtKB-KW"/>
</dbReference>
<dbReference type="InterPro" id="IPR039537">
    <property type="entry name" value="Retrotran_Ty1/copia-like"/>
</dbReference>
<dbReference type="CDD" id="cd09272">
    <property type="entry name" value="RNase_HI_RT_Ty1"/>
    <property type="match status" value="1"/>
</dbReference>
<dbReference type="InterPro" id="IPR043502">
    <property type="entry name" value="DNA/RNA_pol_sf"/>
</dbReference>
<dbReference type="Pfam" id="PF00665">
    <property type="entry name" value="rve"/>
    <property type="match status" value="1"/>
</dbReference>
<dbReference type="SUPFAM" id="SSF57756">
    <property type="entry name" value="Retrovirus zinc finger-like domains"/>
    <property type="match status" value="1"/>
</dbReference>
<feature type="region of interest" description="Disordered" evidence="5">
    <location>
        <begin position="166"/>
        <end position="213"/>
    </location>
</feature>
<proteinExistence type="predicted"/>
<keyword evidence="1" id="KW-0645">Protease</keyword>
<dbReference type="AlphaFoldDB" id="A0AAQ3PWX4"/>
<dbReference type="SUPFAM" id="SSF53098">
    <property type="entry name" value="Ribonuclease H-like"/>
    <property type="match status" value="1"/>
</dbReference>
<evidence type="ECO:0000256" key="1">
    <source>
        <dbReference type="ARBA" id="ARBA00022670"/>
    </source>
</evidence>
<dbReference type="GO" id="GO:0004190">
    <property type="term" value="F:aspartic-type endopeptidase activity"/>
    <property type="evidence" value="ECO:0007669"/>
    <property type="project" value="UniProtKB-KW"/>
</dbReference>
<dbReference type="Proteomes" id="UP001341281">
    <property type="component" value="Chromosome 02"/>
</dbReference>
<dbReference type="PROSITE" id="PS50994">
    <property type="entry name" value="INTEGRASE"/>
    <property type="match status" value="1"/>
</dbReference>
<dbReference type="Pfam" id="PF14223">
    <property type="entry name" value="Retrotran_gag_2"/>
    <property type="match status" value="1"/>
</dbReference>
<dbReference type="InterPro" id="IPR012337">
    <property type="entry name" value="RNaseH-like_sf"/>
</dbReference>
<dbReference type="PANTHER" id="PTHR42648:SF28">
    <property type="entry name" value="TRANSPOSON-ENCODED PROTEIN WITH RIBONUCLEASE H-LIKE AND RETROVIRUS ZINC FINGER-LIKE DOMAINS"/>
    <property type="match status" value="1"/>
</dbReference>
<gene>
    <name evidence="7" type="ORF">U9M48_007533</name>
</gene>
<protein>
    <recommendedName>
        <fullName evidence="6">Integrase catalytic domain-containing protein</fullName>
    </recommendedName>
</protein>
<accession>A0AAQ3PWX4</accession>
<reference evidence="7 8" key="1">
    <citation type="submission" date="2024-02" db="EMBL/GenBank/DDBJ databases">
        <title>High-quality chromosome-scale genome assembly of Pensacola bahiagrass (Paspalum notatum Flugge var. saurae).</title>
        <authorList>
            <person name="Vega J.M."/>
            <person name="Podio M."/>
            <person name="Orjuela J."/>
            <person name="Siena L.A."/>
            <person name="Pessino S.C."/>
            <person name="Combes M.C."/>
            <person name="Mariac C."/>
            <person name="Albertini E."/>
            <person name="Pupilli F."/>
            <person name="Ortiz J.P.A."/>
            <person name="Leblanc O."/>
        </authorList>
    </citation>
    <scope>NUCLEOTIDE SEQUENCE [LARGE SCALE GENOMIC DNA]</scope>
    <source>
        <strain evidence="7">R1</strain>
        <tissue evidence="7">Leaf</tissue>
    </source>
</reference>
<organism evidence="7 8">
    <name type="scientific">Paspalum notatum var. saurae</name>
    <dbReference type="NCBI Taxonomy" id="547442"/>
    <lineage>
        <taxon>Eukaryota</taxon>
        <taxon>Viridiplantae</taxon>
        <taxon>Streptophyta</taxon>
        <taxon>Embryophyta</taxon>
        <taxon>Tracheophyta</taxon>
        <taxon>Spermatophyta</taxon>
        <taxon>Magnoliopsida</taxon>
        <taxon>Liliopsida</taxon>
        <taxon>Poales</taxon>
        <taxon>Poaceae</taxon>
        <taxon>PACMAD clade</taxon>
        <taxon>Panicoideae</taxon>
        <taxon>Andropogonodae</taxon>
        <taxon>Paspaleae</taxon>
        <taxon>Paspalinae</taxon>
        <taxon>Paspalum</taxon>
    </lineage>
</organism>
<dbReference type="GO" id="GO:0003676">
    <property type="term" value="F:nucleic acid binding"/>
    <property type="evidence" value="ECO:0007669"/>
    <property type="project" value="InterPro"/>
</dbReference>
<evidence type="ECO:0000256" key="3">
    <source>
        <dbReference type="ARBA" id="ARBA00022750"/>
    </source>
</evidence>
<dbReference type="PANTHER" id="PTHR42648">
    <property type="entry name" value="TRANSPOSASE, PUTATIVE-RELATED"/>
    <property type="match status" value="1"/>
</dbReference>
<feature type="domain" description="Integrase catalytic" evidence="6">
    <location>
        <begin position="474"/>
        <end position="642"/>
    </location>
</feature>
<evidence type="ECO:0000256" key="2">
    <source>
        <dbReference type="ARBA" id="ARBA00022723"/>
    </source>
</evidence>
<dbReference type="InterPro" id="IPR057670">
    <property type="entry name" value="SH3_retrovirus"/>
</dbReference>
<dbReference type="GO" id="GO:0015074">
    <property type="term" value="P:DNA integration"/>
    <property type="evidence" value="ECO:0007669"/>
    <property type="project" value="InterPro"/>
</dbReference>
<name>A0AAQ3PWX4_PASNO</name>